<organism evidence="2 3">
    <name type="scientific">Enterococcus hulanensis</name>
    <dbReference type="NCBI Taxonomy" id="2559929"/>
    <lineage>
        <taxon>Bacteria</taxon>
        <taxon>Bacillati</taxon>
        <taxon>Bacillota</taxon>
        <taxon>Bacilli</taxon>
        <taxon>Lactobacillales</taxon>
        <taxon>Enterococcaceae</taxon>
        <taxon>Enterococcus</taxon>
    </lineage>
</organism>
<dbReference type="Proteomes" id="UP001252875">
    <property type="component" value="Unassembled WGS sequence"/>
</dbReference>
<keyword evidence="1" id="KW-0812">Transmembrane</keyword>
<dbReference type="RefSeq" id="WP_311822160.1">
    <property type="nucleotide sequence ID" value="NZ_JARPYF010000011.1"/>
</dbReference>
<proteinExistence type="predicted"/>
<keyword evidence="1" id="KW-1133">Transmembrane helix</keyword>
<sequence>MGILIIITILIMVLAVVMIFVLRDKERIEEGEPKKEVSIVNEAGNKNDSRDVSKVTELLLKNNLGNELVFKRPDIEASKEKKYREVSFSQVNQVSGSLVNVTMPILQQVVTAERIAKNAPNGLFTTLAKPETLSKFSDGSFTTMVRDARNKLISHEGFTQVTDIAKGNPLVAINASMQAMAMVSGQYYLHEINTQLEEISEKLNELLNVHNDEKIGMLLTVKERLLVISKKENVDTHDISEIRGLIKDARNVFAEYRVRLSRQQDNLNNLKSKNIFEKSKIAMLEEIIKDLNFTIKIVYEADQLSNQAELSEIAVRMKLNDSAETIQELTSQLKDHYEKSFYGAIDNFVKKEYRPAVQAKYRELGNKYLLKHPEHLKRINDSVSLSELRTMNSSVGELMQQLIKEYNKEQEILYVPGDDTNPQRVFVAVE</sequence>
<gene>
    <name evidence="2" type="ORF">P7D85_17530</name>
</gene>
<name>A0ABU3F377_9ENTE</name>
<protein>
    <submittedName>
        <fullName evidence="2">Uncharacterized protein</fullName>
    </submittedName>
</protein>
<comment type="caution">
    <text evidence="2">The sequence shown here is derived from an EMBL/GenBank/DDBJ whole genome shotgun (WGS) entry which is preliminary data.</text>
</comment>
<reference evidence="2 3" key="1">
    <citation type="submission" date="2023-03" db="EMBL/GenBank/DDBJ databases">
        <authorList>
            <person name="Shen W."/>
            <person name="Cai J."/>
        </authorList>
    </citation>
    <scope>NUCLEOTIDE SEQUENCE [LARGE SCALE GENOMIC DNA]</scope>
    <source>
        <strain evidence="2 3">D6-4</strain>
    </source>
</reference>
<evidence type="ECO:0000313" key="2">
    <source>
        <dbReference type="EMBL" id="MDT2601583.1"/>
    </source>
</evidence>
<feature type="transmembrane region" description="Helical" evidence="1">
    <location>
        <begin position="6"/>
        <end position="22"/>
    </location>
</feature>
<accession>A0ABU3F377</accession>
<keyword evidence="1" id="KW-0472">Membrane</keyword>
<dbReference type="EMBL" id="JARPYI010000012">
    <property type="protein sequence ID" value="MDT2601583.1"/>
    <property type="molecule type" value="Genomic_DNA"/>
</dbReference>
<keyword evidence="3" id="KW-1185">Reference proteome</keyword>
<evidence type="ECO:0000256" key="1">
    <source>
        <dbReference type="SAM" id="Phobius"/>
    </source>
</evidence>
<evidence type="ECO:0000313" key="3">
    <source>
        <dbReference type="Proteomes" id="UP001252875"/>
    </source>
</evidence>